<evidence type="ECO:0000256" key="1">
    <source>
        <dbReference type="ARBA" id="ARBA00007673"/>
    </source>
</evidence>
<name>A0A5P2HEV6_9BURK</name>
<dbReference type="SUPFAM" id="SSF54506">
    <property type="entry name" value="Diaminopimelate epimerase-like"/>
    <property type="match status" value="2"/>
</dbReference>
<gene>
    <name evidence="3" type="ORF">FOB72_29915</name>
</gene>
<dbReference type="Pfam" id="PF04303">
    <property type="entry name" value="PrpF"/>
    <property type="match status" value="1"/>
</dbReference>
<evidence type="ECO:0000313" key="3">
    <source>
        <dbReference type="EMBL" id="QET06134.1"/>
    </source>
</evidence>
<keyword evidence="2 3" id="KW-0413">Isomerase</keyword>
<dbReference type="PANTHER" id="PTHR43709:SF2">
    <property type="entry name" value="DUF453 DOMAIN PROTEIN (AFU_ORTHOLOGUE AFUA_6G00360)"/>
    <property type="match status" value="1"/>
</dbReference>
<protein>
    <submittedName>
        <fullName evidence="3">3-methylitaconate isomerase</fullName>
    </submittedName>
</protein>
<dbReference type="RefSeq" id="WP_150376854.1">
    <property type="nucleotide sequence ID" value="NZ_CP044067.1"/>
</dbReference>
<dbReference type="AlphaFoldDB" id="A0A5P2HEV6"/>
<reference evidence="3 4" key="1">
    <citation type="submission" date="2019-09" db="EMBL/GenBank/DDBJ databases">
        <title>FDA dAtabase for Regulatory Grade micrObial Sequences (FDA-ARGOS): Supporting development and validation of Infectious Disease Dx tests.</title>
        <authorList>
            <person name="Sciortino C."/>
            <person name="Tallon L."/>
            <person name="Sadzewicz L."/>
            <person name="Vavikolanu K."/>
            <person name="Mehta A."/>
            <person name="Aluvathingal J."/>
            <person name="Nadendla S."/>
            <person name="Nandy P."/>
            <person name="Geyer C."/>
            <person name="Yan Y."/>
            <person name="Sichtig H."/>
        </authorList>
    </citation>
    <scope>NUCLEOTIDE SEQUENCE [LARGE SCALE GENOMIC DNA]</scope>
    <source>
        <strain evidence="3 4">FDAARGOS_664</strain>
    </source>
</reference>
<evidence type="ECO:0000313" key="4">
    <source>
        <dbReference type="Proteomes" id="UP000322822"/>
    </source>
</evidence>
<proteinExistence type="inferred from homology"/>
<accession>A0A5P2HEV6</accession>
<dbReference type="EMBL" id="CP044067">
    <property type="protein sequence ID" value="QET06134.1"/>
    <property type="molecule type" value="Genomic_DNA"/>
</dbReference>
<sequence>MTMRHKLPFALMRGGTSKGVFLHADHVPADRERLTALLLDLFGSPDRRQIDGLGGADKLTSKAAIIGPPVRPDTDVTYLFGQVGTVQAEVDYNLNCGNLTAAVGVYAIEEGFVAPVEGLTEVRVHNVNTDRVIRVVVPVRDGEPVWEGDFAIGGVPGTGAPIDLDFSAATGAITGTLFPTGNVSDWLDVPEVGQVEVSIVDGANLAVYIDHAALDMTGLESPDEIDADAALKRRMDAVRKVVAYRCGLQDYWNARKAPSTPMLIVLRGATDYLTCTQGERVPAHTFDLVVRQYASGSASKTLAGTLTATTGVACRVPGTIPYRLLGEDARRSTRRLGFGHPSGIAFVEAAVDATREGVSVDRMVVQRTARRLADGVAYLRQGIDMPTAVTDPP</sequence>
<dbReference type="GO" id="GO:0016853">
    <property type="term" value="F:isomerase activity"/>
    <property type="evidence" value="ECO:0007669"/>
    <property type="project" value="UniProtKB-KW"/>
</dbReference>
<evidence type="ECO:0000256" key="2">
    <source>
        <dbReference type="ARBA" id="ARBA00023235"/>
    </source>
</evidence>
<comment type="similarity">
    <text evidence="1">Belongs to the PrpF family.</text>
</comment>
<dbReference type="PANTHER" id="PTHR43709">
    <property type="entry name" value="ACONITATE ISOMERASE-RELATED"/>
    <property type="match status" value="1"/>
</dbReference>
<dbReference type="InterPro" id="IPR007400">
    <property type="entry name" value="PrpF-like"/>
</dbReference>
<dbReference type="OrthoDB" id="9779763at2"/>
<organism evidence="3 4">
    <name type="scientific">Cupriavidus pauculus</name>
    <dbReference type="NCBI Taxonomy" id="82633"/>
    <lineage>
        <taxon>Bacteria</taxon>
        <taxon>Pseudomonadati</taxon>
        <taxon>Pseudomonadota</taxon>
        <taxon>Betaproteobacteria</taxon>
        <taxon>Burkholderiales</taxon>
        <taxon>Burkholderiaceae</taxon>
        <taxon>Cupriavidus</taxon>
    </lineage>
</organism>
<dbReference type="Proteomes" id="UP000322822">
    <property type="component" value="Chromosome 2"/>
</dbReference>
<dbReference type="Gene3D" id="3.10.310.10">
    <property type="entry name" value="Diaminopimelate Epimerase, Chain A, domain 1"/>
    <property type="match status" value="2"/>
</dbReference>